<dbReference type="Pfam" id="PF13189">
    <property type="entry name" value="Cytidylate_kin2"/>
    <property type="match status" value="1"/>
</dbReference>
<evidence type="ECO:0000313" key="3">
    <source>
        <dbReference type="EMBL" id="MBU3843899.1"/>
    </source>
</evidence>
<dbReference type="InterPro" id="IPR038750">
    <property type="entry name" value="YczE/YyaS-like"/>
</dbReference>
<dbReference type="PANTHER" id="PTHR40078:SF1">
    <property type="entry name" value="INTEGRAL MEMBRANE PROTEIN"/>
    <property type="match status" value="1"/>
</dbReference>
<feature type="compositionally biased region" description="Polar residues" evidence="1">
    <location>
        <begin position="517"/>
        <end position="526"/>
    </location>
</feature>
<comment type="caution">
    <text evidence="3">The sequence shown here is derived from an EMBL/GenBank/DDBJ whole genome shotgun (WGS) entry which is preliminary data.</text>
</comment>
<accession>A0A948WZ97</accession>
<feature type="transmembrane region" description="Helical" evidence="2">
    <location>
        <begin position="115"/>
        <end position="145"/>
    </location>
</feature>
<evidence type="ECO:0000256" key="2">
    <source>
        <dbReference type="SAM" id="Phobius"/>
    </source>
</evidence>
<feature type="transmembrane region" description="Helical" evidence="2">
    <location>
        <begin position="9"/>
        <end position="31"/>
    </location>
</feature>
<dbReference type="GO" id="GO:0016301">
    <property type="term" value="F:kinase activity"/>
    <property type="evidence" value="ECO:0007669"/>
    <property type="project" value="UniProtKB-KW"/>
</dbReference>
<dbReference type="Pfam" id="PF19700">
    <property type="entry name" value="DUF6198"/>
    <property type="match status" value="1"/>
</dbReference>
<dbReference type="EMBL" id="JAHLFE010000063">
    <property type="protein sequence ID" value="MBU3843899.1"/>
    <property type="molecule type" value="Genomic_DNA"/>
</dbReference>
<keyword evidence="3" id="KW-0418">Kinase</keyword>
<keyword evidence="2" id="KW-1133">Transmembrane helix</keyword>
<reference evidence="3" key="1">
    <citation type="journal article" date="2021" name="PeerJ">
        <title>Extensive microbial diversity within the chicken gut microbiome revealed by metagenomics and culture.</title>
        <authorList>
            <person name="Gilroy R."/>
            <person name="Ravi A."/>
            <person name="Getino M."/>
            <person name="Pursley I."/>
            <person name="Horton D.L."/>
            <person name="Alikhan N.F."/>
            <person name="Baker D."/>
            <person name="Gharbi K."/>
            <person name="Hall N."/>
            <person name="Watson M."/>
            <person name="Adriaenssens E.M."/>
            <person name="Foster-Nyarko E."/>
            <person name="Jarju S."/>
            <person name="Secka A."/>
            <person name="Antonio M."/>
            <person name="Oren A."/>
            <person name="Chaudhuri R.R."/>
            <person name="La Ragione R."/>
            <person name="Hildebrand F."/>
            <person name="Pallen M.J."/>
        </authorList>
    </citation>
    <scope>NUCLEOTIDE SEQUENCE</scope>
    <source>
        <strain evidence="3">378</strain>
    </source>
</reference>
<feature type="transmembrane region" description="Helical" evidence="2">
    <location>
        <begin position="79"/>
        <end position="103"/>
    </location>
</feature>
<gene>
    <name evidence="3" type="ORF">H9847_03375</name>
</gene>
<evidence type="ECO:0000313" key="4">
    <source>
        <dbReference type="Proteomes" id="UP000733611"/>
    </source>
</evidence>
<dbReference type="AlphaFoldDB" id="A0A948WZ97"/>
<keyword evidence="3" id="KW-0808">Transferase</keyword>
<feature type="region of interest" description="Disordered" evidence="1">
    <location>
        <begin position="485"/>
        <end position="534"/>
    </location>
</feature>
<dbReference type="Gene3D" id="3.40.50.300">
    <property type="entry name" value="P-loop containing nucleotide triphosphate hydrolases"/>
    <property type="match status" value="1"/>
</dbReference>
<evidence type="ECO:0000256" key="1">
    <source>
        <dbReference type="SAM" id="MobiDB-lite"/>
    </source>
</evidence>
<keyword evidence="2" id="KW-0812">Transmembrane</keyword>
<reference evidence="3" key="2">
    <citation type="submission" date="2021-04" db="EMBL/GenBank/DDBJ databases">
        <authorList>
            <person name="Gilroy R."/>
        </authorList>
    </citation>
    <scope>NUCLEOTIDE SEQUENCE</scope>
    <source>
        <strain evidence="3">378</strain>
    </source>
</reference>
<dbReference type="Proteomes" id="UP000733611">
    <property type="component" value="Unassembled WGS sequence"/>
</dbReference>
<dbReference type="PANTHER" id="PTHR40078">
    <property type="entry name" value="INTEGRAL MEMBRANE PROTEIN-RELATED"/>
    <property type="match status" value="1"/>
</dbReference>
<keyword evidence="2" id="KW-0472">Membrane</keyword>
<dbReference type="InterPro" id="IPR027417">
    <property type="entry name" value="P-loop_NTPase"/>
</dbReference>
<feature type="transmembrane region" description="Helical" evidence="2">
    <location>
        <begin position="166"/>
        <end position="186"/>
    </location>
</feature>
<protein>
    <submittedName>
        <fullName evidence="3">Cytidylate kinase family protein</fullName>
    </submittedName>
</protein>
<feature type="transmembrane region" description="Helical" evidence="2">
    <location>
        <begin position="51"/>
        <end position="70"/>
    </location>
</feature>
<proteinExistence type="predicted"/>
<sequence>MKAETLKRYIVFMIAVCLGGFGIALFTKGAIGVTPIASVSYVFSLHCPLSLGGVTFLFHIVLITLQYYLIPKDKRRENWFFLLVQFPITVVFSLAIDGAMWFLHVCVPESWSGTYLLSLMWIALGCLTLGVGISLQIIANVAMVTGEATVKLIAARLKVEFGYVKLGFDLTLVCVSVVTSLIFTGFSEVEGVREGTIVGALLVGPLVRLIRPRLAIINHFFYSKSDRTQFKTQQLAGAAQFKGTITIAREYGCGGHALGQKLSHELNLKYYDTSLIDLIAAESGVSKQQVAKRADSLESSLLQDMIFSDFSGSLDKSLSTPDALFVATSRVMRKLAKDESCVFIGYNGDFILKDNPRALRVFLYANPDYKLQYCKEHYEQNAEQAQQSMEQTDRRRQEHHQHYAGSDLYDPRNYDLCLDLGSLGEEACLDIIVDAYKKLQEHPRTGFIHKSYEGIDTEVYEAQNTKAVAVTAAAAAANEANAVAATPAEDGESQALLAPTEGAATTEANDPVAATAEQANVSASTTDDNHPAKQ</sequence>
<feature type="region of interest" description="Disordered" evidence="1">
    <location>
        <begin position="382"/>
        <end position="405"/>
    </location>
</feature>
<organism evidence="3 4">
    <name type="scientific">Candidatus Anaerobiospirillum pullicola</name>
    <dbReference type="NCBI Taxonomy" id="2838451"/>
    <lineage>
        <taxon>Bacteria</taxon>
        <taxon>Pseudomonadati</taxon>
        <taxon>Pseudomonadota</taxon>
        <taxon>Gammaproteobacteria</taxon>
        <taxon>Aeromonadales</taxon>
        <taxon>Succinivibrionaceae</taxon>
        <taxon>Anaerobiospirillum</taxon>
    </lineage>
</organism>
<name>A0A948WZ97_9GAMM</name>